<proteinExistence type="predicted"/>
<evidence type="ECO:0000313" key="1">
    <source>
        <dbReference type="EMBL" id="KNZ55314.1"/>
    </source>
</evidence>
<organism evidence="1 2">
    <name type="scientific">Puccinia sorghi</name>
    <dbReference type="NCBI Taxonomy" id="27349"/>
    <lineage>
        <taxon>Eukaryota</taxon>
        <taxon>Fungi</taxon>
        <taxon>Dikarya</taxon>
        <taxon>Basidiomycota</taxon>
        <taxon>Pucciniomycotina</taxon>
        <taxon>Pucciniomycetes</taxon>
        <taxon>Pucciniales</taxon>
        <taxon>Pucciniaceae</taxon>
        <taxon>Puccinia</taxon>
    </lineage>
</organism>
<protein>
    <recommendedName>
        <fullName evidence="3">DUF659 domain-containing protein</fullName>
    </recommendedName>
</protein>
<accession>A0A0L6V3I5</accession>
<dbReference type="VEuPathDB" id="FungiDB:VP01_2715g2"/>
<evidence type="ECO:0000313" key="2">
    <source>
        <dbReference type="Proteomes" id="UP000037035"/>
    </source>
</evidence>
<name>A0A0L6V3I5_9BASI</name>
<dbReference type="AlphaFoldDB" id="A0A0L6V3I5"/>
<gene>
    <name evidence="1" type="ORF">VP01_2715g2</name>
</gene>
<evidence type="ECO:0008006" key="3">
    <source>
        <dbReference type="Google" id="ProtNLM"/>
    </source>
</evidence>
<reference evidence="1 2" key="1">
    <citation type="submission" date="2015-08" db="EMBL/GenBank/DDBJ databases">
        <title>Next Generation Sequencing and Analysis of the Genome of Puccinia sorghi L Schw, the Causal Agent of Maize Common Rust.</title>
        <authorList>
            <person name="Rochi L."/>
            <person name="Burguener G."/>
            <person name="Darino M."/>
            <person name="Turjanski A."/>
            <person name="Kreff E."/>
            <person name="Dieguez M.J."/>
            <person name="Sacco F."/>
        </authorList>
    </citation>
    <scope>NUCLEOTIDE SEQUENCE [LARGE SCALE GENOMIC DNA]</scope>
    <source>
        <strain evidence="1 2">RO10H11247</strain>
    </source>
</reference>
<comment type="caution">
    <text evidence="1">The sequence shown here is derived from an EMBL/GenBank/DDBJ whole genome shotgun (WGS) entry which is preliminary data.</text>
</comment>
<dbReference type="Proteomes" id="UP000037035">
    <property type="component" value="Unassembled WGS sequence"/>
</dbReference>
<sequence>MDEILLQQPELTAPYLRKLVAYFIAECNLPFRLVEQDSFLKILTALNPQAGSMMVKRKAMAYKVTNLYLANLTQTRGHLQIHWLLWASLPMQLKTSGTYWMLSLVYPLFTHSSNPQFITTLSLQVCTLDKPLEVCLFTLSMISRYSTAFVESQRTMLPTTTHLPNILLGCMAHVINLAAQDGLKLFGTSAEGDPNAEISINSSPMSISNMFPTPDGTGVDLKTVINQLHSLSVHIVCNSEAPGDLEAPESDAQNATSLILDVKTHWNSTQPPSFSENLCIQLSTPPFQCISDS</sequence>
<dbReference type="EMBL" id="LAVV01007630">
    <property type="protein sequence ID" value="KNZ55314.1"/>
    <property type="molecule type" value="Genomic_DNA"/>
</dbReference>
<keyword evidence="2" id="KW-1185">Reference proteome</keyword>